<reference evidence="3" key="2">
    <citation type="submission" date="2020-11" db="EMBL/GenBank/DDBJ databases">
        <authorList>
            <consortium name="DOE Joint Genome Institute"/>
            <person name="Kuo A."/>
            <person name="Miyauchi S."/>
            <person name="Kiss E."/>
            <person name="Drula E."/>
            <person name="Kohler A."/>
            <person name="Sanchez-Garcia M."/>
            <person name="Andreopoulos B."/>
            <person name="Barry K.W."/>
            <person name="Bonito G."/>
            <person name="Buee M."/>
            <person name="Carver A."/>
            <person name="Chen C."/>
            <person name="Cichocki N."/>
            <person name="Clum A."/>
            <person name="Culley D."/>
            <person name="Crous P.W."/>
            <person name="Fauchery L."/>
            <person name="Girlanda M."/>
            <person name="Hayes R."/>
            <person name="Keri Z."/>
            <person name="Labutti K."/>
            <person name="Lipzen A."/>
            <person name="Lombard V."/>
            <person name="Magnuson J."/>
            <person name="Maillard F."/>
            <person name="Morin E."/>
            <person name="Murat C."/>
            <person name="Nolan M."/>
            <person name="Ohm R."/>
            <person name="Pangilinan J."/>
            <person name="Pereira M."/>
            <person name="Perotto S."/>
            <person name="Peter M."/>
            <person name="Riley R."/>
            <person name="Sitrit Y."/>
            <person name="Stielow B."/>
            <person name="Szollosi G."/>
            <person name="Zifcakova L."/>
            <person name="Stursova M."/>
            <person name="Spatafora J.W."/>
            <person name="Tedersoo L."/>
            <person name="Vaario L.-M."/>
            <person name="Yamada A."/>
            <person name="Yan M."/>
            <person name="Wang P."/>
            <person name="Xu J."/>
            <person name="Bruns T."/>
            <person name="Baldrian P."/>
            <person name="Vilgalys R."/>
            <person name="Henrissat B."/>
            <person name="Grigoriev I.V."/>
            <person name="Hibbett D."/>
            <person name="Nagy L.G."/>
            <person name="Martin F.M."/>
        </authorList>
    </citation>
    <scope>NUCLEOTIDE SEQUENCE</scope>
    <source>
        <strain evidence="3">UH-Tt-Lm1</strain>
    </source>
</reference>
<dbReference type="Pfam" id="PF09184">
    <property type="entry name" value="PPP4R2"/>
    <property type="match status" value="1"/>
</dbReference>
<dbReference type="OrthoDB" id="341898at2759"/>
<protein>
    <submittedName>
        <fullName evidence="3">PPP4R2-domain-containing protein</fullName>
    </submittedName>
</protein>
<sequence length="315" mass="34603">MAGATAENVNGVSNGLRLSPEWPHLREMIKYKIQKNIDTFLENPEYSAPKQPPPFSNRPETNGGLRLPPVRPRVRNPANPIEAQVSYMTRAEAEEAKGGIFTQLDEFEDNAPFTIQRICELCIRPQEHYKAIGKYLRAIEKTLLVTSTWDSFPNPVSSEAKVNGDGPTTTPLSIGPLSAPTTPIFSPIPFLHSDARSRSKSRSPTRTSPNEPDDAEPAFGRVDELDDPRPGHLSDSPTPISSTTTITTTLQDRFVKGEDQDEKETHGEAEAPNADKTEAETKPENTEEKTEAGKEEKATGSEGGEDKENHVGCDD</sequence>
<evidence type="ECO:0000256" key="2">
    <source>
        <dbReference type="SAM" id="MobiDB-lite"/>
    </source>
</evidence>
<dbReference type="GO" id="GO:0030289">
    <property type="term" value="C:protein phosphatase 4 complex"/>
    <property type="evidence" value="ECO:0007669"/>
    <property type="project" value="InterPro"/>
</dbReference>
<feature type="compositionally biased region" description="Basic and acidic residues" evidence="2">
    <location>
        <begin position="221"/>
        <end position="232"/>
    </location>
</feature>
<comment type="caution">
    <text evidence="3">The sequence shown here is derived from an EMBL/GenBank/DDBJ whole genome shotgun (WGS) entry which is preliminary data.</text>
</comment>
<dbReference type="EMBL" id="WIUZ02000001">
    <property type="protein sequence ID" value="KAF9792133.1"/>
    <property type="molecule type" value="Genomic_DNA"/>
</dbReference>
<dbReference type="GO" id="GO:0005634">
    <property type="term" value="C:nucleus"/>
    <property type="evidence" value="ECO:0007669"/>
    <property type="project" value="TreeGrafter"/>
</dbReference>
<organism evidence="3 4">
    <name type="scientific">Thelephora terrestris</name>
    <dbReference type="NCBI Taxonomy" id="56493"/>
    <lineage>
        <taxon>Eukaryota</taxon>
        <taxon>Fungi</taxon>
        <taxon>Dikarya</taxon>
        <taxon>Basidiomycota</taxon>
        <taxon>Agaricomycotina</taxon>
        <taxon>Agaricomycetes</taxon>
        <taxon>Thelephorales</taxon>
        <taxon>Thelephoraceae</taxon>
        <taxon>Thelephora</taxon>
    </lineage>
</organism>
<feature type="compositionally biased region" description="Low complexity" evidence="2">
    <location>
        <begin position="236"/>
        <end position="249"/>
    </location>
</feature>
<feature type="compositionally biased region" description="Basic and acidic residues" evidence="2">
    <location>
        <begin position="253"/>
        <end position="315"/>
    </location>
</feature>
<dbReference type="Proteomes" id="UP000736335">
    <property type="component" value="Unassembled WGS sequence"/>
</dbReference>
<dbReference type="PANTHER" id="PTHR16487">
    <property type="entry name" value="PPP4R2-RELATED PROTEIN"/>
    <property type="match status" value="1"/>
</dbReference>
<dbReference type="AlphaFoldDB" id="A0A9P6HP58"/>
<reference evidence="3" key="1">
    <citation type="journal article" date="2020" name="Nat. Commun.">
        <title>Large-scale genome sequencing of mycorrhizal fungi provides insights into the early evolution of symbiotic traits.</title>
        <authorList>
            <person name="Miyauchi S."/>
            <person name="Kiss E."/>
            <person name="Kuo A."/>
            <person name="Drula E."/>
            <person name="Kohler A."/>
            <person name="Sanchez-Garcia M."/>
            <person name="Morin E."/>
            <person name="Andreopoulos B."/>
            <person name="Barry K.W."/>
            <person name="Bonito G."/>
            <person name="Buee M."/>
            <person name="Carver A."/>
            <person name="Chen C."/>
            <person name="Cichocki N."/>
            <person name="Clum A."/>
            <person name="Culley D."/>
            <person name="Crous P.W."/>
            <person name="Fauchery L."/>
            <person name="Girlanda M."/>
            <person name="Hayes R.D."/>
            <person name="Keri Z."/>
            <person name="LaButti K."/>
            <person name="Lipzen A."/>
            <person name="Lombard V."/>
            <person name="Magnuson J."/>
            <person name="Maillard F."/>
            <person name="Murat C."/>
            <person name="Nolan M."/>
            <person name="Ohm R.A."/>
            <person name="Pangilinan J."/>
            <person name="Pereira M.F."/>
            <person name="Perotto S."/>
            <person name="Peter M."/>
            <person name="Pfister S."/>
            <person name="Riley R."/>
            <person name="Sitrit Y."/>
            <person name="Stielow J.B."/>
            <person name="Szollosi G."/>
            <person name="Zifcakova L."/>
            <person name="Stursova M."/>
            <person name="Spatafora J.W."/>
            <person name="Tedersoo L."/>
            <person name="Vaario L.M."/>
            <person name="Yamada A."/>
            <person name="Yan M."/>
            <person name="Wang P."/>
            <person name="Xu J."/>
            <person name="Bruns T."/>
            <person name="Baldrian P."/>
            <person name="Vilgalys R."/>
            <person name="Dunand C."/>
            <person name="Henrissat B."/>
            <person name="Grigoriev I.V."/>
            <person name="Hibbett D."/>
            <person name="Nagy L.G."/>
            <person name="Martin F.M."/>
        </authorList>
    </citation>
    <scope>NUCLEOTIDE SEQUENCE</scope>
    <source>
        <strain evidence="3">UH-Tt-Lm1</strain>
    </source>
</reference>
<gene>
    <name evidence="3" type="ORF">BJ322DRAFT_15885</name>
</gene>
<name>A0A9P6HP58_9AGAM</name>
<feature type="region of interest" description="Disordered" evidence="2">
    <location>
        <begin position="44"/>
        <end position="76"/>
    </location>
</feature>
<evidence type="ECO:0000313" key="4">
    <source>
        <dbReference type="Proteomes" id="UP000736335"/>
    </source>
</evidence>
<comment type="similarity">
    <text evidence="1">Belongs to the PPP4R2 family.</text>
</comment>
<dbReference type="PANTHER" id="PTHR16487:SF0">
    <property type="entry name" value="PROTEIN PHOSPHATASE 4 REGULATORY SUBUNIT 2-RELATED"/>
    <property type="match status" value="1"/>
</dbReference>
<evidence type="ECO:0000313" key="3">
    <source>
        <dbReference type="EMBL" id="KAF9792133.1"/>
    </source>
</evidence>
<keyword evidence="4" id="KW-1185">Reference proteome</keyword>
<evidence type="ECO:0000256" key="1">
    <source>
        <dbReference type="ARBA" id="ARBA00009207"/>
    </source>
</evidence>
<feature type="region of interest" description="Disordered" evidence="2">
    <location>
        <begin position="154"/>
        <end position="315"/>
    </location>
</feature>
<proteinExistence type="inferred from homology"/>
<dbReference type="GO" id="GO:0005737">
    <property type="term" value="C:cytoplasm"/>
    <property type="evidence" value="ECO:0007669"/>
    <property type="project" value="TreeGrafter"/>
</dbReference>
<dbReference type="GO" id="GO:0019888">
    <property type="term" value="F:protein phosphatase regulator activity"/>
    <property type="evidence" value="ECO:0007669"/>
    <property type="project" value="InterPro"/>
</dbReference>
<accession>A0A9P6HP58</accession>
<dbReference type="InterPro" id="IPR015267">
    <property type="entry name" value="PPP4R2"/>
</dbReference>